<evidence type="ECO:0000313" key="7">
    <source>
        <dbReference type="EMBL" id="AKB74476.1"/>
    </source>
</evidence>
<keyword evidence="6" id="KW-0346">Stress response</keyword>
<keyword evidence="8" id="KW-1185">Reference proteome</keyword>
<dbReference type="GO" id="GO:0016787">
    <property type="term" value="F:hydrolase activity"/>
    <property type="evidence" value="ECO:0007669"/>
    <property type="project" value="UniProtKB-KW"/>
</dbReference>
<dbReference type="PATRIC" id="fig|1434111.4.peg.1576"/>
<keyword evidence="4" id="KW-0378">Hydrolase</keyword>
<proteinExistence type="predicted"/>
<keyword evidence="5" id="KW-0694">RNA-binding</keyword>
<sequence>MPKLIPVDWRIFVKRLQELGFEGPYSGGKHPLMRKGDLVLTIPNPHKGTIGVDLLIRILKQARISREEWLGEQDS</sequence>
<name>A0A0E3S2U9_9EURY</name>
<evidence type="ECO:0008006" key="9">
    <source>
        <dbReference type="Google" id="ProtNLM"/>
    </source>
</evidence>
<dbReference type="STRING" id="1434111.MSLAZ_1215"/>
<protein>
    <recommendedName>
        <fullName evidence="9">Type II toxin-antitoxin system HicA family toxin</fullName>
    </recommendedName>
</protein>
<reference evidence="7 8" key="1">
    <citation type="submission" date="2014-07" db="EMBL/GenBank/DDBJ databases">
        <title>Methanogenic archaea and the global carbon cycle.</title>
        <authorList>
            <person name="Henriksen J.R."/>
            <person name="Luke J."/>
            <person name="Reinhart S."/>
            <person name="Benedict M.N."/>
            <person name="Youngblut N.D."/>
            <person name="Metcalf M.E."/>
            <person name="Whitaker R.J."/>
            <person name="Metcalf W.W."/>
        </authorList>
    </citation>
    <scope>NUCLEOTIDE SEQUENCE [LARGE SCALE GENOMIC DNA]</scope>
    <source>
        <strain evidence="7 8">Z-7289</strain>
    </source>
</reference>
<dbReference type="InterPro" id="IPR012933">
    <property type="entry name" value="HicA_mRNA_interferase"/>
</dbReference>
<evidence type="ECO:0000256" key="5">
    <source>
        <dbReference type="ARBA" id="ARBA00022884"/>
    </source>
</evidence>
<organism evidence="7 8">
    <name type="scientific">Methanosarcina lacustris Z-7289</name>
    <dbReference type="NCBI Taxonomy" id="1434111"/>
    <lineage>
        <taxon>Archaea</taxon>
        <taxon>Methanobacteriati</taxon>
        <taxon>Methanobacteriota</taxon>
        <taxon>Stenosarchaea group</taxon>
        <taxon>Methanomicrobia</taxon>
        <taxon>Methanosarcinales</taxon>
        <taxon>Methanosarcinaceae</taxon>
        <taxon>Methanosarcina</taxon>
    </lineage>
</organism>
<gene>
    <name evidence="7" type="ORF">MSLAZ_1215</name>
</gene>
<keyword evidence="3" id="KW-0255">Endonuclease</keyword>
<dbReference type="GeneID" id="24805946"/>
<dbReference type="AlphaFoldDB" id="A0A0E3S2U9"/>
<keyword evidence="2" id="KW-0540">Nuclease</keyword>
<evidence type="ECO:0000256" key="1">
    <source>
        <dbReference type="ARBA" id="ARBA00022649"/>
    </source>
</evidence>
<evidence type="ECO:0000313" key="8">
    <source>
        <dbReference type="Proteomes" id="UP000033072"/>
    </source>
</evidence>
<dbReference type="EMBL" id="CP009515">
    <property type="protein sequence ID" value="AKB74476.1"/>
    <property type="molecule type" value="Genomic_DNA"/>
</dbReference>
<evidence type="ECO:0000256" key="6">
    <source>
        <dbReference type="ARBA" id="ARBA00023016"/>
    </source>
</evidence>
<dbReference type="RefSeq" id="WP_048125393.1">
    <property type="nucleotide sequence ID" value="NZ_CP009515.1"/>
</dbReference>
<dbReference type="Pfam" id="PF07927">
    <property type="entry name" value="HicA_toxin"/>
    <property type="match status" value="1"/>
</dbReference>
<keyword evidence="1" id="KW-1277">Toxin-antitoxin system</keyword>
<dbReference type="GO" id="GO:0004519">
    <property type="term" value="F:endonuclease activity"/>
    <property type="evidence" value="ECO:0007669"/>
    <property type="project" value="UniProtKB-KW"/>
</dbReference>
<dbReference type="Proteomes" id="UP000033072">
    <property type="component" value="Chromosome"/>
</dbReference>
<dbReference type="SUPFAM" id="SSF54786">
    <property type="entry name" value="YcfA/nrd intein domain"/>
    <property type="match status" value="1"/>
</dbReference>
<dbReference type="GO" id="GO:0003729">
    <property type="term" value="F:mRNA binding"/>
    <property type="evidence" value="ECO:0007669"/>
    <property type="project" value="InterPro"/>
</dbReference>
<dbReference type="HOGENOM" id="CLU_164851_9_0_2"/>
<evidence type="ECO:0000256" key="3">
    <source>
        <dbReference type="ARBA" id="ARBA00022759"/>
    </source>
</evidence>
<dbReference type="InterPro" id="IPR038570">
    <property type="entry name" value="HicA_sf"/>
</dbReference>
<dbReference type="KEGG" id="mls:MSLAZ_1215"/>
<accession>A0A0E3S2U9</accession>
<dbReference type="Gene3D" id="3.30.920.30">
    <property type="entry name" value="Hypothetical protein"/>
    <property type="match status" value="1"/>
</dbReference>
<evidence type="ECO:0000256" key="2">
    <source>
        <dbReference type="ARBA" id="ARBA00022722"/>
    </source>
</evidence>
<evidence type="ECO:0000256" key="4">
    <source>
        <dbReference type="ARBA" id="ARBA00022801"/>
    </source>
</evidence>